<dbReference type="PANTHER" id="PTHR11630">
    <property type="entry name" value="DNA REPLICATION LICENSING FACTOR MCM FAMILY MEMBER"/>
    <property type="match status" value="1"/>
</dbReference>
<dbReference type="InterPro" id="IPR027925">
    <property type="entry name" value="MCM_N"/>
</dbReference>
<keyword evidence="9" id="KW-0378">Hydrolase</keyword>
<keyword evidence="6" id="KW-0479">Metal-binding</keyword>
<evidence type="ECO:0000259" key="16">
    <source>
        <dbReference type="PROSITE" id="PS50051"/>
    </source>
</evidence>
<dbReference type="InterPro" id="IPR008045">
    <property type="entry name" value="MCM2"/>
</dbReference>
<dbReference type="PROSITE" id="PS00847">
    <property type="entry name" value="MCM_1"/>
    <property type="match status" value="1"/>
</dbReference>
<evidence type="ECO:0000256" key="1">
    <source>
        <dbReference type="ARBA" id="ARBA00004123"/>
    </source>
</evidence>
<evidence type="ECO:0000256" key="11">
    <source>
        <dbReference type="ARBA" id="ARBA00022833"/>
    </source>
</evidence>
<organism evidence="17 18">
    <name type="scientific">Trichonephila clavata</name>
    <name type="common">Joro spider</name>
    <name type="synonym">Nephila clavata</name>
    <dbReference type="NCBI Taxonomy" id="2740835"/>
    <lineage>
        <taxon>Eukaryota</taxon>
        <taxon>Metazoa</taxon>
        <taxon>Ecdysozoa</taxon>
        <taxon>Arthropoda</taxon>
        <taxon>Chelicerata</taxon>
        <taxon>Arachnida</taxon>
        <taxon>Araneae</taxon>
        <taxon>Araneomorphae</taxon>
        <taxon>Entelegynae</taxon>
        <taxon>Araneoidea</taxon>
        <taxon>Nephilidae</taxon>
        <taxon>Trichonephila</taxon>
    </lineage>
</organism>
<dbReference type="InterPro" id="IPR033762">
    <property type="entry name" value="MCM_OB"/>
</dbReference>
<dbReference type="GO" id="GO:0043138">
    <property type="term" value="F:3'-5' DNA helicase activity"/>
    <property type="evidence" value="ECO:0007669"/>
    <property type="project" value="TreeGrafter"/>
</dbReference>
<comment type="similarity">
    <text evidence="2">Belongs to the MCM family.</text>
</comment>
<evidence type="ECO:0000256" key="15">
    <source>
        <dbReference type="ARBA" id="ARBA00023306"/>
    </source>
</evidence>
<keyword evidence="13" id="KW-0238">DNA-binding</keyword>
<dbReference type="Pfam" id="PF01182">
    <property type="entry name" value="Glucosamine_iso"/>
    <property type="match status" value="1"/>
</dbReference>
<dbReference type="GO" id="GO:0042555">
    <property type="term" value="C:MCM complex"/>
    <property type="evidence" value="ECO:0007669"/>
    <property type="project" value="InterPro"/>
</dbReference>
<evidence type="ECO:0000256" key="13">
    <source>
        <dbReference type="ARBA" id="ARBA00023125"/>
    </source>
</evidence>
<keyword evidence="14" id="KW-0539">Nucleus</keyword>
<dbReference type="GO" id="GO:0005634">
    <property type="term" value="C:nucleus"/>
    <property type="evidence" value="ECO:0007669"/>
    <property type="project" value="UniProtKB-SubCell"/>
</dbReference>
<dbReference type="Gene3D" id="2.20.28.10">
    <property type="match status" value="1"/>
</dbReference>
<feature type="domain" description="MCM C-terminal AAA(+) ATPase" evidence="16">
    <location>
        <begin position="530"/>
        <end position="735"/>
    </location>
</feature>
<protein>
    <recommendedName>
        <fullName evidence="4">DNA replication licensing factor MCM2</fullName>
        <ecNumber evidence="3">3.6.4.12</ecNumber>
    </recommendedName>
</protein>
<keyword evidence="15" id="KW-0131">Cell cycle</keyword>
<evidence type="ECO:0000256" key="10">
    <source>
        <dbReference type="ARBA" id="ARBA00022806"/>
    </source>
</evidence>
<dbReference type="InterPro" id="IPR037171">
    <property type="entry name" value="NagB/RpiA_transferase-like"/>
</dbReference>
<dbReference type="GO" id="GO:0016787">
    <property type="term" value="F:hydrolase activity"/>
    <property type="evidence" value="ECO:0007669"/>
    <property type="project" value="UniProtKB-KW"/>
</dbReference>
<dbReference type="GO" id="GO:0017116">
    <property type="term" value="F:single-stranded DNA helicase activity"/>
    <property type="evidence" value="ECO:0007669"/>
    <property type="project" value="TreeGrafter"/>
</dbReference>
<keyword evidence="12" id="KW-0067">ATP-binding</keyword>
<dbReference type="SUPFAM" id="SSF50249">
    <property type="entry name" value="Nucleic acid-binding proteins"/>
    <property type="match status" value="1"/>
</dbReference>
<evidence type="ECO:0000256" key="9">
    <source>
        <dbReference type="ARBA" id="ARBA00022801"/>
    </source>
</evidence>
<evidence type="ECO:0000313" key="17">
    <source>
        <dbReference type="EMBL" id="GFR20066.1"/>
    </source>
</evidence>
<evidence type="ECO:0000256" key="5">
    <source>
        <dbReference type="ARBA" id="ARBA00022705"/>
    </source>
</evidence>
<dbReference type="GO" id="GO:0005524">
    <property type="term" value="F:ATP binding"/>
    <property type="evidence" value="ECO:0007669"/>
    <property type="project" value="UniProtKB-KW"/>
</dbReference>
<dbReference type="GO" id="GO:0000727">
    <property type="term" value="P:double-strand break repair via break-induced replication"/>
    <property type="evidence" value="ECO:0007669"/>
    <property type="project" value="TreeGrafter"/>
</dbReference>
<dbReference type="EC" id="3.6.4.12" evidence="3"/>
<dbReference type="SUPFAM" id="SSF52540">
    <property type="entry name" value="P-loop containing nucleoside triphosphate hydrolases"/>
    <property type="match status" value="1"/>
</dbReference>
<dbReference type="FunFam" id="3.40.50.300:FF:001141">
    <property type="entry name" value="DNA helicase"/>
    <property type="match status" value="1"/>
</dbReference>
<dbReference type="GO" id="GO:0003697">
    <property type="term" value="F:single-stranded DNA binding"/>
    <property type="evidence" value="ECO:0007669"/>
    <property type="project" value="TreeGrafter"/>
</dbReference>
<dbReference type="Gene3D" id="3.40.50.1360">
    <property type="match status" value="1"/>
</dbReference>
<evidence type="ECO:0000256" key="2">
    <source>
        <dbReference type="ARBA" id="ARBA00008010"/>
    </source>
</evidence>
<evidence type="ECO:0000256" key="14">
    <source>
        <dbReference type="ARBA" id="ARBA00023242"/>
    </source>
</evidence>
<dbReference type="InterPro" id="IPR041562">
    <property type="entry name" value="MCM_lid"/>
</dbReference>
<keyword evidence="18" id="KW-1185">Reference proteome</keyword>
<dbReference type="InterPro" id="IPR018525">
    <property type="entry name" value="MCM_CS"/>
</dbReference>
<comment type="caution">
    <text evidence="17">The sequence shown here is derived from an EMBL/GenBank/DDBJ whole genome shotgun (WGS) entry which is preliminary data.</text>
</comment>
<dbReference type="AlphaFoldDB" id="A0A8X6LRA1"/>
<dbReference type="PANTHER" id="PTHR11630:SF44">
    <property type="entry name" value="DNA REPLICATION LICENSING FACTOR MCM2"/>
    <property type="match status" value="1"/>
</dbReference>
<dbReference type="GO" id="GO:1902975">
    <property type="term" value="P:mitotic DNA replication initiation"/>
    <property type="evidence" value="ECO:0007669"/>
    <property type="project" value="TreeGrafter"/>
</dbReference>
<reference evidence="17" key="1">
    <citation type="submission" date="2020-07" db="EMBL/GenBank/DDBJ databases">
        <title>Multicomponent nature underlies the extraordinary mechanical properties of spider dragline silk.</title>
        <authorList>
            <person name="Kono N."/>
            <person name="Nakamura H."/>
            <person name="Mori M."/>
            <person name="Yoshida Y."/>
            <person name="Ohtoshi R."/>
            <person name="Malay A.D."/>
            <person name="Moran D.A.P."/>
            <person name="Tomita M."/>
            <person name="Numata K."/>
            <person name="Arakawa K."/>
        </authorList>
    </citation>
    <scope>NUCLEOTIDE SEQUENCE</scope>
</reference>
<evidence type="ECO:0000256" key="3">
    <source>
        <dbReference type="ARBA" id="ARBA00012551"/>
    </source>
</evidence>
<proteinExistence type="inferred from homology"/>
<dbReference type="InterPro" id="IPR031327">
    <property type="entry name" value="MCM"/>
</dbReference>
<keyword evidence="11" id="KW-0862">Zinc</keyword>
<dbReference type="PRINTS" id="PR01658">
    <property type="entry name" value="MCMPROTEIN2"/>
</dbReference>
<keyword evidence="7" id="KW-0547">Nucleotide-binding</keyword>
<evidence type="ECO:0000256" key="8">
    <source>
        <dbReference type="ARBA" id="ARBA00022771"/>
    </source>
</evidence>
<dbReference type="Pfam" id="PF14551">
    <property type="entry name" value="MCM_N"/>
    <property type="match status" value="1"/>
</dbReference>
<gene>
    <name evidence="17" type="primary">MCM2</name>
    <name evidence="17" type="ORF">TNCT_17951</name>
</gene>
<dbReference type="Gene3D" id="2.40.50.140">
    <property type="entry name" value="Nucleic acid-binding proteins"/>
    <property type="match status" value="1"/>
</dbReference>
<evidence type="ECO:0000256" key="4">
    <source>
        <dbReference type="ARBA" id="ARBA00018925"/>
    </source>
</evidence>
<evidence type="ECO:0000256" key="7">
    <source>
        <dbReference type="ARBA" id="ARBA00022741"/>
    </source>
</evidence>
<dbReference type="InterPro" id="IPR006148">
    <property type="entry name" value="Glc/Gal-6P_isomerase"/>
</dbReference>
<dbReference type="Gene3D" id="3.30.1640.10">
    <property type="entry name" value="mini-chromosome maintenance (MCM) complex, chain A, domain 1"/>
    <property type="match status" value="1"/>
</dbReference>
<dbReference type="InterPro" id="IPR027417">
    <property type="entry name" value="P-loop_NTPase"/>
</dbReference>
<dbReference type="GO" id="GO:0008270">
    <property type="term" value="F:zinc ion binding"/>
    <property type="evidence" value="ECO:0007669"/>
    <property type="project" value="UniProtKB-KW"/>
</dbReference>
<dbReference type="Pfam" id="PF17207">
    <property type="entry name" value="MCM_OB"/>
    <property type="match status" value="1"/>
</dbReference>
<dbReference type="InterPro" id="IPR001208">
    <property type="entry name" value="MCM_dom"/>
</dbReference>
<sequence>MISGGSLLDVLNYEKYKDLNSSQWNIYYADERCSQDHLNYKGSLPFLGFLESKVFRMKTELKLDECILDYSMVLKNVTIDVCLLGIGDDGHICSLFPEIPELKSRENVIAVYNENVVSPQRVTITLKFINNHIKDLYFIVPSKEGRIKKTFKPHSSILESCIKNNIESSSEVVSYQQHNGDVLDESDNEIEEENFNTEDNNLNSDIYQYSDMDTYHNSSVTSSNLQTEPPKNFEDDGEFDKLIKDSEISKSYFDKNFFRNRIELMFSDFFNTFESRKYVKKIRKMCSENLESLSVSYMDIESFSDDMLRLLNLYPEIVIQIMDTALDNVVKNYFPNYNYIKPKVHVRIVDLPVLENIRSLRNNHLNKLVRIRGVVTRRTGVFPLYFIIKFTCMKCQAVFGPFVANSTKPTHCFECQSKGPFVVNSAETIYKDFQKLTIQEVPGTVPAGTLPRSKEVLLYYDLIDCAKPGEEVEITGIYKNNFNVALNIKNGFPVFFTVIEAVSIDKDVGKLELTEEDIKEIKRFSKRANVKNLIINSIAPSICGHSEIKRAIALSLFSGVAKEKNNHRIRGDINVLLLGDPGTAKSQFLRYIEKTSHRAVLATGQGASGVGLTATVRKDPVVKEWTLEGGALVLADKGICLIDEFDKMNEHDRTSIHEAMEQQSISISKAGIVATLHARCSVVAAANPIRGRYNSSLTFAQNVNLSDPILSRFDILCVVKDTIDVKEDEVMADFVLSSHRGKKKENSSIVDHTFLRKYIMYARNNTKPFISNINIEKISHLYSDLRKESMSSGLPITVRHIESIIRISEAFARMELRDYVTLEDIDEAISTSLDSFMGAQKYAISKNMKKSF</sequence>
<keyword evidence="8" id="KW-0863">Zinc-finger</keyword>
<keyword evidence="10" id="KW-0347">Helicase</keyword>
<keyword evidence="5" id="KW-0235">DNA replication</keyword>
<evidence type="ECO:0000313" key="18">
    <source>
        <dbReference type="Proteomes" id="UP000887116"/>
    </source>
</evidence>
<accession>A0A8X6LRA1</accession>
<dbReference type="PRINTS" id="PR01657">
    <property type="entry name" value="MCMFAMILY"/>
</dbReference>
<dbReference type="SUPFAM" id="SSF100950">
    <property type="entry name" value="NagB/RpiA/CoA transferase-like"/>
    <property type="match status" value="1"/>
</dbReference>
<dbReference type="InterPro" id="IPR012340">
    <property type="entry name" value="NA-bd_OB-fold"/>
</dbReference>
<dbReference type="Proteomes" id="UP000887116">
    <property type="component" value="Unassembled WGS sequence"/>
</dbReference>
<dbReference type="OrthoDB" id="844at2759"/>
<dbReference type="GO" id="GO:0005975">
    <property type="term" value="P:carbohydrate metabolic process"/>
    <property type="evidence" value="ECO:0007669"/>
    <property type="project" value="InterPro"/>
</dbReference>
<comment type="subcellular location">
    <subcellularLocation>
        <location evidence="1">Nucleus</location>
    </subcellularLocation>
</comment>
<evidence type="ECO:0000256" key="12">
    <source>
        <dbReference type="ARBA" id="ARBA00022840"/>
    </source>
</evidence>
<dbReference type="Pfam" id="PF17855">
    <property type="entry name" value="MCM_lid"/>
    <property type="match status" value="1"/>
</dbReference>
<dbReference type="Pfam" id="PF00493">
    <property type="entry name" value="MCM"/>
    <property type="match status" value="1"/>
</dbReference>
<dbReference type="EMBL" id="BMAO01027851">
    <property type="protein sequence ID" value="GFR20066.1"/>
    <property type="molecule type" value="Genomic_DNA"/>
</dbReference>
<dbReference type="SMART" id="SM00350">
    <property type="entry name" value="MCM"/>
    <property type="match status" value="1"/>
</dbReference>
<dbReference type="Gene3D" id="3.40.50.300">
    <property type="entry name" value="P-loop containing nucleotide triphosphate hydrolases"/>
    <property type="match status" value="1"/>
</dbReference>
<name>A0A8X6LRA1_TRICU</name>
<evidence type="ECO:0000256" key="6">
    <source>
        <dbReference type="ARBA" id="ARBA00022723"/>
    </source>
</evidence>
<dbReference type="PROSITE" id="PS50051">
    <property type="entry name" value="MCM_2"/>
    <property type="match status" value="1"/>
</dbReference>